<evidence type="ECO:0000256" key="3">
    <source>
        <dbReference type="ARBA" id="ARBA00022737"/>
    </source>
</evidence>
<feature type="domain" description="C2H2-type" evidence="13">
    <location>
        <begin position="10"/>
        <end position="37"/>
    </location>
</feature>
<dbReference type="FunFam" id="3.30.160.60:FF:002539">
    <property type="entry name" value="GD10244"/>
    <property type="match status" value="2"/>
</dbReference>
<keyword evidence="4 10" id="KW-0863">Zinc-finger</keyword>
<dbReference type="PhylomeDB" id="Q7PSH9"/>
<keyword evidence="5 11" id="KW-0862">Zinc</keyword>
<dbReference type="InterPro" id="IPR050752">
    <property type="entry name" value="C2H2-ZF_domain"/>
</dbReference>
<dbReference type="eggNOG" id="KOG1721">
    <property type="taxonomic scope" value="Eukaryota"/>
</dbReference>
<dbReference type="PANTHER" id="PTHR24384">
    <property type="entry name" value="FINGER PUTATIVE TRANSCRIPTION FACTOR FAMILY-RELATED"/>
    <property type="match status" value="1"/>
</dbReference>
<dbReference type="InterPro" id="IPR012934">
    <property type="entry name" value="Znf_AD"/>
</dbReference>
<sequence>MLTHTGEKPFKCTYCERSFAQSNDMVKHMKTHVGENPYQCDRCEASFAQSNVLVKHMKTHVGDHPYQCDRCDASFRLLKDLRNHYQEHYVESENGIGPSPSKINDGRRSTTREKGNATLDNSTTSRSDDDTEPNCKKSIEKLNDTTAEEALPHEEKLETKKDLYKCVLCDVPAFTGPDALTDHLKAAHPDQIRAYMVKRHMRTHTGEKPYKCTYCERSFAQSNDMVKHMKTHKGPGRKPKQPKEESDNDTEEPKTKVDLYRCLLCDAPTYTSPKEHTDHLLKEHPDQIHCCKQCPKVFMTKAAFEHHQYCHATGRSFFCMFCDKGFQTEQLLKNHMRTHTHGTGFLCSHCGQEFSNRSNLRQHLIRHTGEKPWQCNLCPSRFSMKSKFTSSHHVKRHMLTHTGEKPFKCTYCERSFTQSNDMVKHMKTHVGENPYQCDRCEASFRLLTDLRNHYKDHYLPGGKDALSGEEDKDQTMTIQLTFCRICAVLSTEEHCIYEVAYSAGTLSMHAMMEKLVPSVFNAEQVKVDEFMSFPTKVCGSCKAKVLEAYGLYEQCVRSGDLLRDCLARKKNATFIVNITGAGGGGGGGGGGVDSSEGKIIVPLAYETEEVSVGGKPHTTTVVEITTEEIGPHCKVESEGESEMVEKHDDTADVLLETTEEPKLNPVQLRCLLCNRPAFAAPAELTQHLHSEHADQILRCTLCPKVFMTKAAFEHHQYCHATGRSFFCALCDKGFQSEQLLKNHMRTHTHGTGFLCSQCGKEFSDRSNLRQHEQRHTGEKPWACSMC</sequence>
<organism evidence="15">
    <name type="scientific">Anopheles gambiae</name>
    <name type="common">African malaria mosquito</name>
    <dbReference type="NCBI Taxonomy" id="7165"/>
    <lineage>
        <taxon>Eukaryota</taxon>
        <taxon>Metazoa</taxon>
        <taxon>Ecdysozoa</taxon>
        <taxon>Arthropoda</taxon>
        <taxon>Hexapoda</taxon>
        <taxon>Insecta</taxon>
        <taxon>Pterygota</taxon>
        <taxon>Neoptera</taxon>
        <taxon>Endopterygota</taxon>
        <taxon>Diptera</taxon>
        <taxon>Nematocera</taxon>
        <taxon>Culicoidea</taxon>
        <taxon>Culicidae</taxon>
        <taxon>Anophelinae</taxon>
        <taxon>Anopheles</taxon>
    </lineage>
</organism>
<feature type="domain" description="C2H2-type" evidence="13">
    <location>
        <begin position="753"/>
        <end position="780"/>
    </location>
</feature>
<dbReference type="PROSITE" id="PS50157">
    <property type="entry name" value="ZINC_FINGER_C2H2_2"/>
    <property type="match status" value="13"/>
</dbReference>
<dbReference type="FunFam" id="3.30.160.60:FF:001465">
    <property type="entry name" value="Zinc finger protein 560"/>
    <property type="match status" value="1"/>
</dbReference>
<feature type="domain" description="C2H2-type" evidence="13">
    <location>
        <begin position="317"/>
        <end position="340"/>
    </location>
</feature>
<feature type="domain" description="C2H2-type" evidence="13">
    <location>
        <begin position="407"/>
        <end position="434"/>
    </location>
</feature>
<comment type="subcellular location">
    <subcellularLocation>
        <location evidence="1">Nucleus</location>
    </subcellularLocation>
</comment>
<evidence type="ECO:0000256" key="10">
    <source>
        <dbReference type="PROSITE-ProRule" id="PRU00042"/>
    </source>
</evidence>
<evidence type="ECO:0000313" key="15">
    <source>
        <dbReference type="EMBL" id="EAA05606.5"/>
    </source>
</evidence>
<feature type="binding site" evidence="11">
    <location>
        <position position="541"/>
    </location>
    <ligand>
        <name>Zn(2+)</name>
        <dbReference type="ChEBI" id="CHEBI:29105"/>
    </ligand>
</feature>
<dbReference type="VEuPathDB" id="VectorBase:AGAMI1_011902"/>
<feature type="domain" description="C2H2-type" evidence="13">
    <location>
        <begin position="289"/>
        <end position="316"/>
    </location>
</feature>
<keyword evidence="2 11" id="KW-0479">Metal-binding</keyword>
<dbReference type="SMART" id="SM00355">
    <property type="entry name" value="ZnF_C2H2"/>
    <property type="match status" value="16"/>
</dbReference>
<feature type="domain" description="C2H2-type" evidence="13">
    <location>
        <begin position="697"/>
        <end position="724"/>
    </location>
</feature>
<evidence type="ECO:0000256" key="4">
    <source>
        <dbReference type="ARBA" id="ARBA00022771"/>
    </source>
</evidence>
<dbReference type="GO" id="GO:0008270">
    <property type="term" value="F:zinc ion binding"/>
    <property type="evidence" value="ECO:0007669"/>
    <property type="project" value="UniProtKB-UniRule"/>
</dbReference>
<feature type="compositionally biased region" description="Basic residues" evidence="12">
    <location>
        <begin position="228"/>
        <end position="240"/>
    </location>
</feature>
<dbReference type="FunFam" id="3.30.160.60:FF:000624">
    <property type="entry name" value="zinc finger protein 697"/>
    <property type="match status" value="1"/>
</dbReference>
<dbReference type="InterPro" id="IPR036236">
    <property type="entry name" value="Znf_C2H2_sf"/>
</dbReference>
<reference evidence="15" key="2">
    <citation type="submission" date="2002-03" db="EMBL/GenBank/DDBJ databases">
        <authorList>
            <consortium name="The Anopheles Genome Sequencing Consortium"/>
        </authorList>
    </citation>
    <scope>NUCLEOTIDE SEQUENCE</scope>
    <source>
        <strain evidence="15">PEST</strain>
    </source>
</reference>
<feature type="binding site" evidence="11">
    <location>
        <position position="486"/>
    </location>
    <ligand>
        <name>Zn(2+)</name>
        <dbReference type="ChEBI" id="CHEBI:29105"/>
    </ligand>
</feature>
<evidence type="ECO:0000256" key="5">
    <source>
        <dbReference type="ARBA" id="ARBA00022833"/>
    </source>
</evidence>
<reference evidence="15" key="4">
    <citation type="journal article" date="2007" name="Genome Biol.">
        <title>Update of the Anopheles gambiae PEST genome assembly.</title>
        <authorList>
            <person name="Sharakhova M.V."/>
            <person name="Hammond M.P."/>
            <person name="Lobo N.F."/>
            <person name="Krzywinski J."/>
            <person name="Unger M.F."/>
            <person name="Hillenmeyer M.E."/>
            <person name="Bruggner R.V."/>
            <person name="Birney E."/>
            <person name="Collins F.H."/>
        </authorList>
    </citation>
    <scope>NUCLEOTIDE SEQUENCE</scope>
    <source>
        <strain evidence="15">PEST</strain>
    </source>
</reference>
<evidence type="ECO:0000259" key="14">
    <source>
        <dbReference type="PROSITE" id="PS51915"/>
    </source>
</evidence>
<dbReference type="VEuPathDB" id="VectorBase:AGAMI1_009749"/>
<dbReference type="GO" id="GO:0005634">
    <property type="term" value="C:nucleus"/>
    <property type="evidence" value="ECO:0007669"/>
    <property type="project" value="UniProtKB-SubCell"/>
</dbReference>
<keyword evidence="8" id="KW-0804">Transcription</keyword>
<dbReference type="PROSITE" id="PS00028">
    <property type="entry name" value="ZINC_FINGER_C2H2_1"/>
    <property type="match status" value="10"/>
</dbReference>
<reference evidence="15" key="3">
    <citation type="journal article" date="2004" name="Trends Parasitol.">
        <title>The Anopheles gambiae genome: an update.</title>
        <authorList>
            <person name="Mongin E."/>
            <person name="Louis C."/>
            <person name="Holt R.A."/>
            <person name="Birney E."/>
            <person name="Collins F.H."/>
        </authorList>
    </citation>
    <scope>NUCLEOTIDE SEQUENCE</scope>
    <source>
        <strain evidence="15">PEST</strain>
    </source>
</reference>
<evidence type="ECO:0000256" key="1">
    <source>
        <dbReference type="ARBA" id="ARBA00004123"/>
    </source>
</evidence>
<feature type="domain" description="ZAD" evidence="14">
    <location>
        <begin position="481"/>
        <end position="565"/>
    </location>
</feature>
<feature type="domain" description="C2H2-type" evidence="13">
    <location>
        <begin position="725"/>
        <end position="748"/>
    </location>
</feature>
<dbReference type="EMBL" id="AAAB01008823">
    <property type="protein sequence ID" value="EAA05606.5"/>
    <property type="molecule type" value="Genomic_DNA"/>
</dbReference>
<keyword evidence="9" id="KW-0539">Nucleus</keyword>
<feature type="domain" description="C2H2-type" evidence="13">
    <location>
        <begin position="210"/>
        <end position="237"/>
    </location>
</feature>
<feature type="domain" description="C2H2-type" evidence="13">
    <location>
        <begin position="345"/>
        <end position="372"/>
    </location>
</feature>
<feature type="domain" description="C2H2-type" evidence="13">
    <location>
        <begin position="435"/>
        <end position="457"/>
    </location>
</feature>
<dbReference type="GO" id="GO:0003677">
    <property type="term" value="F:DNA binding"/>
    <property type="evidence" value="ECO:0007669"/>
    <property type="project" value="UniProtKB-KW"/>
</dbReference>
<dbReference type="PaxDb" id="7165-AGAP010979-PA"/>
<feature type="binding site" evidence="11">
    <location>
        <position position="538"/>
    </location>
    <ligand>
        <name>Zn(2+)</name>
        <dbReference type="ChEBI" id="CHEBI:29105"/>
    </ligand>
</feature>
<keyword evidence="7" id="KW-0238">DNA-binding</keyword>
<evidence type="ECO:0000256" key="8">
    <source>
        <dbReference type="ARBA" id="ARBA00023163"/>
    </source>
</evidence>
<dbReference type="InterPro" id="IPR022755">
    <property type="entry name" value="Znf_C2H2_jaz"/>
</dbReference>
<proteinExistence type="predicted"/>
<dbReference type="PROSITE" id="PS51915">
    <property type="entry name" value="ZAD"/>
    <property type="match status" value="1"/>
</dbReference>
<feature type="non-terminal residue" evidence="15">
    <location>
        <position position="786"/>
    </location>
</feature>
<dbReference type="FunFam" id="3.30.160.60:FF:000032">
    <property type="entry name" value="Krueppel-like factor 4"/>
    <property type="match status" value="1"/>
</dbReference>
<dbReference type="Pfam" id="PF07776">
    <property type="entry name" value="zf-AD"/>
    <property type="match status" value="1"/>
</dbReference>
<dbReference type="SMART" id="SM00868">
    <property type="entry name" value="zf-AD"/>
    <property type="match status" value="1"/>
</dbReference>
<reference evidence="15" key="5">
    <citation type="submission" date="2011-05" db="EMBL/GenBank/DDBJ databases">
        <authorList>
            <consortium name="VectorBase"/>
        </authorList>
    </citation>
    <scope>NUCLEOTIDE SEQUENCE</scope>
    <source>
        <strain evidence="15">PEST</strain>
    </source>
</reference>
<evidence type="ECO:0000256" key="9">
    <source>
        <dbReference type="ARBA" id="ARBA00023242"/>
    </source>
</evidence>
<feature type="domain" description="C2H2-type" evidence="13">
    <location>
        <begin position="38"/>
        <end position="65"/>
    </location>
</feature>
<evidence type="ECO:0000256" key="2">
    <source>
        <dbReference type="ARBA" id="ARBA00022723"/>
    </source>
</evidence>
<evidence type="ECO:0000259" key="13">
    <source>
        <dbReference type="PROSITE" id="PS50157"/>
    </source>
</evidence>
<dbReference type="PANTHER" id="PTHR24384:SF189">
    <property type="entry name" value="C2H2-TYPE DOMAIN-CONTAINING PROTEIN-RELATED"/>
    <property type="match status" value="1"/>
</dbReference>
<evidence type="ECO:0000256" key="12">
    <source>
        <dbReference type="SAM" id="MobiDB-lite"/>
    </source>
</evidence>
<keyword evidence="6" id="KW-0805">Transcription regulation</keyword>
<feature type="domain" description="C2H2-type" evidence="13">
    <location>
        <begin position="66"/>
        <end position="93"/>
    </location>
</feature>
<feature type="binding site" evidence="11">
    <location>
        <position position="483"/>
    </location>
    <ligand>
        <name>Zn(2+)</name>
        <dbReference type="ChEBI" id="CHEBI:29105"/>
    </ligand>
</feature>
<protein>
    <submittedName>
        <fullName evidence="15">AGAP010979-PA</fullName>
    </submittedName>
</protein>
<dbReference type="AlphaFoldDB" id="Q7PSH9"/>
<evidence type="ECO:0000256" key="6">
    <source>
        <dbReference type="ARBA" id="ARBA00023015"/>
    </source>
</evidence>
<dbReference type="OMA" id="WEYDAMF"/>
<evidence type="ECO:0000256" key="7">
    <source>
        <dbReference type="ARBA" id="ARBA00023125"/>
    </source>
</evidence>
<dbReference type="SUPFAM" id="SSF57667">
    <property type="entry name" value="beta-beta-alpha zinc fingers"/>
    <property type="match status" value="8"/>
</dbReference>
<reference evidence="15" key="1">
    <citation type="journal article" date="2002" name="Science">
        <title>The genome sequence of the malaria mosquito Anopheles gambiae.</title>
        <authorList>
            <person name="Holt R.A."/>
            <person name="Subramanian G.M."/>
            <person name="Halpern A."/>
            <person name="Sutton G.G."/>
            <person name="Charlab R."/>
            <person name="Nusskern D.R."/>
            <person name="Wincker P."/>
            <person name="Clark A.G."/>
            <person name="Ribeiro J.M."/>
            <person name="Wides R."/>
            <person name="Salzberg S.L."/>
            <person name="Loftus B."/>
            <person name="Yandell M."/>
            <person name="Majoros W.H."/>
            <person name="Rusch D.B."/>
            <person name="Lai Z."/>
            <person name="Kraft C.L."/>
            <person name="Abril J.F."/>
            <person name="Anthouard V."/>
            <person name="Arensburger P."/>
            <person name="Atkinson P.W."/>
            <person name="Baden H."/>
            <person name="de Berardinis V."/>
            <person name="Baldwin D."/>
            <person name="Benes V."/>
            <person name="Biedler J."/>
            <person name="Blass C."/>
            <person name="Bolanos R."/>
            <person name="Boscus D."/>
            <person name="Barnstead M."/>
            <person name="Cai S."/>
            <person name="Center A."/>
            <person name="Chaturverdi K."/>
            <person name="Christophides G.K."/>
            <person name="Chrystal M.A."/>
            <person name="Clamp M."/>
            <person name="Cravchik A."/>
            <person name="Curwen V."/>
            <person name="Dana A."/>
            <person name="Delcher A."/>
            <person name="Dew I."/>
            <person name="Evans C.A."/>
            <person name="Flanigan M."/>
            <person name="Grundschober-Freimoser A."/>
            <person name="Friedli L."/>
            <person name="Gu Z."/>
            <person name="Guan P."/>
            <person name="Guigo R."/>
            <person name="Hillenmeyer M.E."/>
            <person name="Hladun S.L."/>
            <person name="Hogan J.R."/>
            <person name="Hong Y.S."/>
            <person name="Hoover J."/>
            <person name="Jaillon O."/>
            <person name="Ke Z."/>
            <person name="Kodira C."/>
            <person name="Kokoza E."/>
            <person name="Koutsos A."/>
            <person name="Letunic I."/>
            <person name="Levitsky A."/>
            <person name="Liang Y."/>
            <person name="Lin J.J."/>
            <person name="Lobo N.F."/>
            <person name="Lopez J.R."/>
            <person name="Malek J.A."/>
            <person name="McIntosh T.C."/>
            <person name="Meister S."/>
            <person name="Miller J."/>
            <person name="Mobarry C."/>
            <person name="Mongin E."/>
            <person name="Murphy S.D."/>
            <person name="O'Brochta D.A."/>
            <person name="Pfannkoch C."/>
            <person name="Qi R."/>
            <person name="Regier M.A."/>
            <person name="Remington K."/>
            <person name="Shao H."/>
            <person name="Sharakhova M.V."/>
            <person name="Sitter C.D."/>
            <person name="Shetty J."/>
            <person name="Smith T.J."/>
            <person name="Strong R."/>
            <person name="Sun J."/>
            <person name="Thomasova D."/>
            <person name="Ton L.Q."/>
            <person name="Topalis P."/>
            <person name="Tu Z."/>
            <person name="Unger M.F."/>
            <person name="Walenz B."/>
            <person name="Wang A."/>
            <person name="Wang J."/>
            <person name="Wang M."/>
            <person name="Wang X."/>
            <person name="Woodford K.J."/>
            <person name="Wortman J.R."/>
            <person name="Wu M."/>
            <person name="Yao A."/>
            <person name="Zdobnov E.M."/>
            <person name="Zhang H."/>
            <person name="Zhao Q."/>
            <person name="Zhao S."/>
            <person name="Zhu S.C."/>
            <person name="Zhimulev I."/>
            <person name="Coluzzi M."/>
            <person name="della Torre A."/>
            <person name="Roth C.W."/>
            <person name="Louis C."/>
            <person name="Kalush F."/>
            <person name="Mural R.J."/>
            <person name="Myers E.W."/>
            <person name="Adams M.D."/>
            <person name="Smith H.O."/>
            <person name="Broder S."/>
            <person name="Gardner M.J."/>
            <person name="Fraser C.M."/>
            <person name="Birney E."/>
            <person name="Bork P."/>
            <person name="Brey P.T."/>
            <person name="Venter J.C."/>
            <person name="Weissenbach J."/>
            <person name="Kafatos F.C."/>
            <person name="Collins F.H."/>
            <person name="Hoffman S.L."/>
        </authorList>
    </citation>
    <scope>NUCLEOTIDE SEQUENCE [LARGE SCALE GENOMIC DNA]</scope>
    <source>
        <strain evidence="15">PEST</strain>
    </source>
</reference>
<feature type="domain" description="C2H2-type" evidence="13">
    <location>
        <begin position="373"/>
        <end position="406"/>
    </location>
</feature>
<keyword evidence="3" id="KW-0677">Repeat</keyword>
<dbReference type="VEuPathDB" id="VectorBase:AGAP029728"/>
<dbReference type="Pfam" id="PF00096">
    <property type="entry name" value="zf-C2H2"/>
    <property type="match status" value="6"/>
</dbReference>
<feature type="region of interest" description="Disordered" evidence="12">
    <location>
        <begin position="89"/>
        <end position="136"/>
    </location>
</feature>
<dbReference type="Gene3D" id="3.30.160.60">
    <property type="entry name" value="Classic Zinc Finger"/>
    <property type="match status" value="13"/>
</dbReference>
<feature type="compositionally biased region" description="Basic and acidic residues" evidence="12">
    <location>
        <begin position="241"/>
        <end position="254"/>
    </location>
</feature>
<dbReference type="Pfam" id="PF12171">
    <property type="entry name" value="zf-C2H2_jaz"/>
    <property type="match status" value="2"/>
</dbReference>
<dbReference type="HOGENOM" id="CLU_002678_44_5_1"/>
<gene>
    <name evidence="15" type="ORF">AgaP_AGAP010979</name>
</gene>
<dbReference type="VEuPathDB" id="VectorBase:AGAP029729"/>
<dbReference type="GO" id="GO:0000122">
    <property type="term" value="P:negative regulation of transcription by RNA polymerase II"/>
    <property type="evidence" value="ECO:0007669"/>
    <property type="project" value="UniProtKB-ARBA"/>
</dbReference>
<dbReference type="SUPFAM" id="SSF57716">
    <property type="entry name" value="Glucocorticoid receptor-like (DNA-binding domain)"/>
    <property type="match status" value="1"/>
</dbReference>
<evidence type="ECO:0000256" key="11">
    <source>
        <dbReference type="PROSITE-ProRule" id="PRU01263"/>
    </source>
</evidence>
<name>Q7PSH9_ANOGA</name>
<feature type="region of interest" description="Disordered" evidence="12">
    <location>
        <begin position="228"/>
        <end position="254"/>
    </location>
</feature>
<feature type="compositionally biased region" description="Basic and acidic residues" evidence="12">
    <location>
        <begin position="104"/>
        <end position="115"/>
    </location>
</feature>
<dbReference type="InterPro" id="IPR013087">
    <property type="entry name" value="Znf_C2H2_type"/>
</dbReference>
<accession>Q7PSH9</accession>
<dbReference type="FunFam" id="3.30.160.60:FF:000446">
    <property type="entry name" value="Zinc finger protein"/>
    <property type="match status" value="1"/>
</dbReference>
<comment type="caution">
    <text evidence="15">The sequence shown here is derived from an EMBL/GenBank/DDBJ whole genome shotgun (WGS) entry which is preliminary data.</text>
</comment>